<organism evidence="2 3">
    <name type="scientific">Enterococcus devriesei</name>
    <dbReference type="NCBI Taxonomy" id="319970"/>
    <lineage>
        <taxon>Bacteria</taxon>
        <taxon>Bacillati</taxon>
        <taxon>Bacillota</taxon>
        <taxon>Bacilli</taxon>
        <taxon>Lactobacillales</taxon>
        <taxon>Enterococcaceae</taxon>
        <taxon>Enterococcus</taxon>
    </lineage>
</organism>
<dbReference type="NCBIfam" id="NF005085">
    <property type="entry name" value="PRK06520.1"/>
    <property type="match status" value="1"/>
</dbReference>
<dbReference type="Pfam" id="PF01717">
    <property type="entry name" value="Meth_synt_2"/>
    <property type="match status" value="1"/>
</dbReference>
<dbReference type="STRING" id="319970.RV00_GL002174"/>
<reference evidence="2 3" key="1">
    <citation type="submission" date="2014-12" db="EMBL/GenBank/DDBJ databases">
        <title>Draft genome sequences of 29 type strains of Enterococci.</title>
        <authorList>
            <person name="Zhong Z."/>
            <person name="Sun Z."/>
            <person name="Liu W."/>
            <person name="Zhang W."/>
            <person name="Zhang H."/>
        </authorList>
    </citation>
    <scope>NUCLEOTIDE SEQUENCE [LARGE SCALE GENOMIC DNA]</scope>
    <source>
        <strain evidence="2 3">DSM 22802</strain>
    </source>
</reference>
<dbReference type="EMBL" id="JXKM01000004">
    <property type="protein sequence ID" value="OJG36030.1"/>
    <property type="molecule type" value="Genomic_DNA"/>
</dbReference>
<dbReference type="AlphaFoldDB" id="A0A1L8SV97"/>
<dbReference type="RefSeq" id="WP_071861988.1">
    <property type="nucleotide sequence ID" value="NZ_CAURXW010000002.1"/>
</dbReference>
<evidence type="ECO:0000313" key="2">
    <source>
        <dbReference type="EMBL" id="OJG36030.1"/>
    </source>
</evidence>
<name>A0A1L8SV97_9ENTE</name>
<dbReference type="InterPro" id="IPR038071">
    <property type="entry name" value="UROD/MetE-like_sf"/>
</dbReference>
<dbReference type="GO" id="GO:0003871">
    <property type="term" value="F:5-methyltetrahydropteroyltriglutamate-homocysteine S-methyltransferase activity"/>
    <property type="evidence" value="ECO:0007669"/>
    <property type="project" value="InterPro"/>
</dbReference>
<evidence type="ECO:0000259" key="1">
    <source>
        <dbReference type="Pfam" id="PF01717"/>
    </source>
</evidence>
<dbReference type="Gene3D" id="3.20.20.210">
    <property type="match status" value="1"/>
</dbReference>
<dbReference type="GO" id="GO:0008270">
    <property type="term" value="F:zinc ion binding"/>
    <property type="evidence" value="ECO:0007669"/>
    <property type="project" value="InterPro"/>
</dbReference>
<dbReference type="PANTHER" id="PTHR43844">
    <property type="entry name" value="METHIONINE SYNTHASE"/>
    <property type="match status" value="1"/>
</dbReference>
<dbReference type="CDD" id="cd03311">
    <property type="entry name" value="CIMS_C_terminal_like"/>
    <property type="match status" value="1"/>
</dbReference>
<accession>A0A1L8SV97</accession>
<keyword evidence="3" id="KW-1185">Reference proteome</keyword>
<protein>
    <recommendedName>
        <fullName evidence="1">Cobalamin-independent methionine synthase MetE C-terminal/archaeal domain-containing protein</fullName>
    </recommendedName>
</protein>
<dbReference type="GO" id="GO:0009086">
    <property type="term" value="P:methionine biosynthetic process"/>
    <property type="evidence" value="ECO:0007669"/>
    <property type="project" value="InterPro"/>
</dbReference>
<dbReference type="PANTHER" id="PTHR43844:SF1">
    <property type="entry name" value="METHIONINE SYNTHASE"/>
    <property type="match status" value="1"/>
</dbReference>
<dbReference type="OrthoDB" id="6430685at2"/>
<evidence type="ECO:0000313" key="3">
    <source>
        <dbReference type="Proteomes" id="UP000183700"/>
    </source>
</evidence>
<gene>
    <name evidence="2" type="ORF">RV00_GL002174</name>
</gene>
<proteinExistence type="predicted"/>
<dbReference type="Proteomes" id="UP000183700">
    <property type="component" value="Unassembled WGS sequence"/>
</dbReference>
<feature type="domain" description="Cobalamin-independent methionine synthase MetE C-terminal/archaeal" evidence="1">
    <location>
        <begin position="165"/>
        <end position="350"/>
    </location>
</feature>
<comment type="caution">
    <text evidence="2">The sequence shown here is derived from an EMBL/GenBank/DDBJ whole genome shotgun (WGS) entry which is preliminary data.</text>
</comment>
<sequence length="377" mass="42296">MTKRTTSPFRYDIVGSFLRPEKLKAARKDFEAGKLSQAELTAVEDEAIIALIEKQEAAGLKAVTDGEFRRSWWHLDFFWGLNGAAYKDATHGYHFDAEETRAETATLTGKLDGKNHPFVEHFKFVKTHAKDGSEVRQTIPAPAQFYKELLRPENQPEVLAVYPEKTDLISDIVKAYQETINELYDAGLRVLQLDDCTWGMLVATLPEGVVTDGQSEEEVREVLKKELLDINNRVLAGLPEDLIVNTHVCRGNYHSTWSAAGGYDLVASPLFDQENVHAYYLEYDSDRAGGFAPLAKVSPDKLVVLGLVTSKTGELEERDAIITRINEAAEYIDLDRLALSPQCGFASTEEGNILTEEQQWNKIALIKSIAEEVWQEK</sequence>
<dbReference type="SUPFAM" id="SSF51726">
    <property type="entry name" value="UROD/MetE-like"/>
    <property type="match status" value="1"/>
</dbReference>
<dbReference type="InterPro" id="IPR002629">
    <property type="entry name" value="Met_Synth_C/arc"/>
</dbReference>